<gene>
    <name evidence="1" type="ORF">H4S07_003348</name>
</gene>
<evidence type="ECO:0000313" key="1">
    <source>
        <dbReference type="EMBL" id="KAJ2808744.1"/>
    </source>
</evidence>
<accession>A0ACC1LI92</accession>
<protein>
    <submittedName>
        <fullName evidence="1">Uncharacterized protein</fullName>
    </submittedName>
</protein>
<proteinExistence type="predicted"/>
<reference evidence="1" key="1">
    <citation type="submission" date="2022-07" db="EMBL/GenBank/DDBJ databases">
        <title>Phylogenomic reconstructions and comparative analyses of Kickxellomycotina fungi.</title>
        <authorList>
            <person name="Reynolds N.K."/>
            <person name="Stajich J.E."/>
            <person name="Barry K."/>
            <person name="Grigoriev I.V."/>
            <person name="Crous P."/>
            <person name="Smith M.E."/>
        </authorList>
    </citation>
    <scope>NUCLEOTIDE SEQUENCE</scope>
    <source>
        <strain evidence="1">CBS 102833</strain>
    </source>
</reference>
<organism evidence="1 2">
    <name type="scientific">Coemansia furcata</name>
    <dbReference type="NCBI Taxonomy" id="417177"/>
    <lineage>
        <taxon>Eukaryota</taxon>
        <taxon>Fungi</taxon>
        <taxon>Fungi incertae sedis</taxon>
        <taxon>Zoopagomycota</taxon>
        <taxon>Kickxellomycotina</taxon>
        <taxon>Kickxellomycetes</taxon>
        <taxon>Kickxellales</taxon>
        <taxon>Kickxellaceae</taxon>
        <taxon>Coemansia</taxon>
    </lineage>
</organism>
<dbReference type="EMBL" id="JANBUP010001060">
    <property type="protein sequence ID" value="KAJ2808744.1"/>
    <property type="molecule type" value="Genomic_DNA"/>
</dbReference>
<sequence>MGLLNMFYPDRKKQYKPQFRNSCNCDDCLKKAHLYGEYWRNQTPVCTCCDCMARAGQNIPHSYSTHNHVQASTHTCAMTGDYRHGCSTGACHPGHHGDEALPKYSLTPHTTHKVDAACGSRYYATPLHPTVVPQQMSPYVHHNGKVYDERTYLSMPNTYHPCNR</sequence>
<comment type="caution">
    <text evidence="1">The sequence shown here is derived from an EMBL/GenBank/DDBJ whole genome shotgun (WGS) entry which is preliminary data.</text>
</comment>
<evidence type="ECO:0000313" key="2">
    <source>
        <dbReference type="Proteomes" id="UP001140096"/>
    </source>
</evidence>
<dbReference type="Proteomes" id="UP001140096">
    <property type="component" value="Unassembled WGS sequence"/>
</dbReference>
<keyword evidence="2" id="KW-1185">Reference proteome</keyword>
<name>A0ACC1LI92_9FUNG</name>